<dbReference type="PANTHER" id="PTHR45867">
    <property type="entry name" value="PURPLE ACID PHOSPHATASE"/>
    <property type="match status" value="1"/>
</dbReference>
<name>A0ABQ9GAR0_9NEOP</name>
<proteinExistence type="predicted"/>
<gene>
    <name evidence="1" type="ORF">PR048_030139</name>
</gene>
<organism evidence="1 2">
    <name type="scientific">Dryococelus australis</name>
    <dbReference type="NCBI Taxonomy" id="614101"/>
    <lineage>
        <taxon>Eukaryota</taxon>
        <taxon>Metazoa</taxon>
        <taxon>Ecdysozoa</taxon>
        <taxon>Arthropoda</taxon>
        <taxon>Hexapoda</taxon>
        <taxon>Insecta</taxon>
        <taxon>Pterygota</taxon>
        <taxon>Neoptera</taxon>
        <taxon>Polyneoptera</taxon>
        <taxon>Phasmatodea</taxon>
        <taxon>Verophasmatodea</taxon>
        <taxon>Anareolatae</taxon>
        <taxon>Phasmatidae</taxon>
        <taxon>Eurycanthinae</taxon>
        <taxon>Dryococelus</taxon>
    </lineage>
</organism>
<evidence type="ECO:0000313" key="2">
    <source>
        <dbReference type="Proteomes" id="UP001159363"/>
    </source>
</evidence>
<comment type="caution">
    <text evidence="1">The sequence shown here is derived from an EMBL/GenBank/DDBJ whole genome shotgun (WGS) entry which is preliminary data.</text>
</comment>
<sequence>MGIIGTVHYRFGLEDMMYKHGVDMMIWAHEHSYERLWPLYNYVVLNGSYEQPYVNPNAPVHVTTGSAVSFYSFWYLKT</sequence>
<dbReference type="Proteomes" id="UP001159363">
    <property type="component" value="Chromosome 13"/>
</dbReference>
<dbReference type="PANTHER" id="PTHR45867:SF3">
    <property type="entry name" value="ACID PHOSPHATASE TYPE 7"/>
    <property type="match status" value="1"/>
</dbReference>
<dbReference type="InterPro" id="IPR029052">
    <property type="entry name" value="Metallo-depent_PP-like"/>
</dbReference>
<dbReference type="SUPFAM" id="SSF56300">
    <property type="entry name" value="Metallo-dependent phosphatases"/>
    <property type="match status" value="1"/>
</dbReference>
<reference evidence="1 2" key="1">
    <citation type="submission" date="2023-02" db="EMBL/GenBank/DDBJ databases">
        <title>LHISI_Scaffold_Assembly.</title>
        <authorList>
            <person name="Stuart O.P."/>
            <person name="Cleave R."/>
            <person name="Magrath M.J.L."/>
            <person name="Mikheyev A.S."/>
        </authorList>
    </citation>
    <scope>NUCLEOTIDE SEQUENCE [LARGE SCALE GENOMIC DNA]</scope>
    <source>
        <strain evidence="1">Daus_M_001</strain>
        <tissue evidence="1">Leg muscle</tissue>
    </source>
</reference>
<evidence type="ECO:0008006" key="3">
    <source>
        <dbReference type="Google" id="ProtNLM"/>
    </source>
</evidence>
<evidence type="ECO:0000313" key="1">
    <source>
        <dbReference type="EMBL" id="KAJ8868601.1"/>
    </source>
</evidence>
<dbReference type="EMBL" id="JARBHB010000014">
    <property type="protein sequence ID" value="KAJ8868601.1"/>
    <property type="molecule type" value="Genomic_DNA"/>
</dbReference>
<dbReference type="Gene3D" id="3.60.21.10">
    <property type="match status" value="1"/>
</dbReference>
<keyword evidence="2" id="KW-1185">Reference proteome</keyword>
<protein>
    <recommendedName>
        <fullName evidence="3">Iron/zinc purple acid phosphatase-like C-terminal domain-containing protein</fullName>
    </recommendedName>
</protein>
<accession>A0ABQ9GAR0</accession>